<organism evidence="2 3">
    <name type="scientific">Allomyces macrogynus (strain ATCC 38327)</name>
    <name type="common">Allomyces javanicus var. macrogynus</name>
    <dbReference type="NCBI Taxonomy" id="578462"/>
    <lineage>
        <taxon>Eukaryota</taxon>
        <taxon>Fungi</taxon>
        <taxon>Fungi incertae sedis</taxon>
        <taxon>Blastocladiomycota</taxon>
        <taxon>Blastocladiomycetes</taxon>
        <taxon>Blastocladiales</taxon>
        <taxon>Blastocladiaceae</taxon>
        <taxon>Allomyces</taxon>
    </lineage>
</organism>
<dbReference type="EMBL" id="GG745335">
    <property type="protein sequence ID" value="KNE60206.1"/>
    <property type="molecule type" value="Genomic_DNA"/>
</dbReference>
<feature type="compositionally biased region" description="Acidic residues" evidence="1">
    <location>
        <begin position="17"/>
        <end position="33"/>
    </location>
</feature>
<feature type="compositionally biased region" description="Polar residues" evidence="1">
    <location>
        <begin position="211"/>
        <end position="223"/>
    </location>
</feature>
<feature type="compositionally biased region" description="Polar residues" evidence="1">
    <location>
        <begin position="313"/>
        <end position="322"/>
    </location>
</feature>
<reference evidence="2 3" key="1">
    <citation type="submission" date="2009-11" db="EMBL/GenBank/DDBJ databases">
        <title>Annotation of Allomyces macrogynus ATCC 38327.</title>
        <authorList>
            <consortium name="The Broad Institute Genome Sequencing Platform"/>
            <person name="Russ C."/>
            <person name="Cuomo C."/>
            <person name="Burger G."/>
            <person name="Gray M.W."/>
            <person name="Holland P.W.H."/>
            <person name="King N."/>
            <person name="Lang F.B.F."/>
            <person name="Roger A.J."/>
            <person name="Ruiz-Trillo I."/>
            <person name="Young S.K."/>
            <person name="Zeng Q."/>
            <person name="Gargeya S."/>
            <person name="Fitzgerald M."/>
            <person name="Haas B."/>
            <person name="Abouelleil A."/>
            <person name="Alvarado L."/>
            <person name="Arachchi H.M."/>
            <person name="Berlin A."/>
            <person name="Chapman S.B."/>
            <person name="Gearin G."/>
            <person name="Goldberg J."/>
            <person name="Griggs A."/>
            <person name="Gujja S."/>
            <person name="Hansen M."/>
            <person name="Heiman D."/>
            <person name="Howarth C."/>
            <person name="Larimer J."/>
            <person name="Lui A."/>
            <person name="MacDonald P.J.P."/>
            <person name="McCowen C."/>
            <person name="Montmayeur A."/>
            <person name="Murphy C."/>
            <person name="Neiman D."/>
            <person name="Pearson M."/>
            <person name="Priest M."/>
            <person name="Roberts A."/>
            <person name="Saif S."/>
            <person name="Shea T."/>
            <person name="Sisk P."/>
            <person name="Stolte C."/>
            <person name="Sykes S."/>
            <person name="Wortman J."/>
            <person name="Nusbaum C."/>
            <person name="Birren B."/>
        </authorList>
    </citation>
    <scope>NUCLEOTIDE SEQUENCE [LARGE SCALE GENOMIC DNA]</scope>
    <source>
        <strain evidence="2 3">ATCC 38327</strain>
    </source>
</reference>
<feature type="region of interest" description="Disordered" evidence="1">
    <location>
        <begin position="124"/>
        <end position="250"/>
    </location>
</feature>
<feature type="compositionally biased region" description="Basic and acidic residues" evidence="1">
    <location>
        <begin position="361"/>
        <end position="374"/>
    </location>
</feature>
<accession>A0A0L0SCJ5</accession>
<feature type="region of interest" description="Disordered" evidence="1">
    <location>
        <begin position="313"/>
        <end position="333"/>
    </location>
</feature>
<feature type="compositionally biased region" description="Low complexity" evidence="1">
    <location>
        <begin position="167"/>
        <end position="176"/>
    </location>
</feature>
<sequence>MTAEQRALAAIDGVFESSEEEEDLGDDGTEIDVDGAMYDRNADIGRSWSTASSSVDRTRSPIRGNSSRIQRSGSSLRAAASTAIEAGGARNVLAVPALETPNGVMPRSPTPPVVTSAPPLVITSTADVSHGPTPSDASRPSSAAVGASTTRHEPGRRKSSQFLAVPSSMSLSFPSSKLTTRPPSKASSIDETATPSSEQLHRSHPIASGTRRASTSTPATPDTRTPPMPSTRQSSSRHVLGTPAPSRTTLDGAPAAAAVDVTAVAHAIAIESLRIDQTTRQQYRQRMLARRNSSTSTRSARAVARQRLTSQRVAQSTSQLDRTATAARPSVPLGRGEPVAWSVDACNARIGRNGRPARHGAAADRPRAKPGEEVEVRLLQAKRRESREEKLSRRSQWVMELMTYESVGV</sequence>
<evidence type="ECO:0000313" key="2">
    <source>
        <dbReference type="EMBL" id="KNE60206.1"/>
    </source>
</evidence>
<feature type="region of interest" description="Disordered" evidence="1">
    <location>
        <begin position="1"/>
        <end position="80"/>
    </location>
</feature>
<gene>
    <name evidence="2" type="ORF">AMAG_05624</name>
</gene>
<name>A0A0L0SCJ5_ALLM3</name>
<proteinExistence type="predicted"/>
<evidence type="ECO:0000313" key="3">
    <source>
        <dbReference type="Proteomes" id="UP000054350"/>
    </source>
</evidence>
<feature type="compositionally biased region" description="Polar residues" evidence="1">
    <location>
        <begin position="177"/>
        <end position="198"/>
    </location>
</feature>
<dbReference type="Proteomes" id="UP000054350">
    <property type="component" value="Unassembled WGS sequence"/>
</dbReference>
<feature type="region of interest" description="Disordered" evidence="1">
    <location>
        <begin position="351"/>
        <end position="374"/>
    </location>
</feature>
<feature type="compositionally biased region" description="Polar residues" evidence="1">
    <location>
        <begin position="63"/>
        <end position="75"/>
    </location>
</feature>
<evidence type="ECO:0000256" key="1">
    <source>
        <dbReference type="SAM" id="MobiDB-lite"/>
    </source>
</evidence>
<reference evidence="3" key="2">
    <citation type="submission" date="2009-11" db="EMBL/GenBank/DDBJ databases">
        <title>The Genome Sequence of Allomyces macrogynus strain ATCC 38327.</title>
        <authorList>
            <consortium name="The Broad Institute Genome Sequencing Platform"/>
            <person name="Russ C."/>
            <person name="Cuomo C."/>
            <person name="Shea T."/>
            <person name="Young S.K."/>
            <person name="Zeng Q."/>
            <person name="Koehrsen M."/>
            <person name="Haas B."/>
            <person name="Borodovsky M."/>
            <person name="Guigo R."/>
            <person name="Alvarado L."/>
            <person name="Berlin A."/>
            <person name="Borenstein D."/>
            <person name="Chen Z."/>
            <person name="Engels R."/>
            <person name="Freedman E."/>
            <person name="Gellesch M."/>
            <person name="Goldberg J."/>
            <person name="Griggs A."/>
            <person name="Gujja S."/>
            <person name="Heiman D."/>
            <person name="Hepburn T."/>
            <person name="Howarth C."/>
            <person name="Jen D."/>
            <person name="Larson L."/>
            <person name="Lewis B."/>
            <person name="Mehta T."/>
            <person name="Park D."/>
            <person name="Pearson M."/>
            <person name="Roberts A."/>
            <person name="Saif S."/>
            <person name="Shenoy N."/>
            <person name="Sisk P."/>
            <person name="Stolte C."/>
            <person name="Sykes S."/>
            <person name="Walk T."/>
            <person name="White J."/>
            <person name="Yandava C."/>
            <person name="Burger G."/>
            <person name="Gray M.W."/>
            <person name="Holland P.W.H."/>
            <person name="King N."/>
            <person name="Lang F.B.F."/>
            <person name="Roger A.J."/>
            <person name="Ruiz-Trillo I."/>
            <person name="Lander E."/>
            <person name="Nusbaum C."/>
        </authorList>
    </citation>
    <scope>NUCLEOTIDE SEQUENCE [LARGE SCALE GENOMIC DNA]</scope>
    <source>
        <strain evidence="3">ATCC 38327</strain>
    </source>
</reference>
<protein>
    <submittedName>
        <fullName evidence="2">Uncharacterized protein</fullName>
    </submittedName>
</protein>
<dbReference type="VEuPathDB" id="FungiDB:AMAG_05624"/>
<dbReference type="AlphaFoldDB" id="A0A0L0SCJ5"/>
<keyword evidence="3" id="KW-1185">Reference proteome</keyword>